<dbReference type="Gene3D" id="3.40.50.620">
    <property type="entry name" value="HUPs"/>
    <property type="match status" value="1"/>
</dbReference>
<dbReference type="RefSeq" id="WP_349639365.1">
    <property type="nucleotide sequence ID" value="NZ_CP090958.1"/>
</dbReference>
<feature type="domain" description="Cysteinyl-tRNA synthetase class Ia DALR" evidence="13">
    <location>
        <begin position="352"/>
        <end position="413"/>
    </location>
</feature>
<feature type="short sequence motif" description="'KMSKS' region" evidence="12">
    <location>
        <begin position="270"/>
        <end position="274"/>
    </location>
</feature>
<name>A0ABY8QU74_9MICO</name>
<dbReference type="Gene3D" id="1.20.120.1910">
    <property type="entry name" value="Cysteine-tRNA ligase, C-terminal anti-codon recognition domain"/>
    <property type="match status" value="1"/>
</dbReference>
<accession>A0ABY8QU74</accession>
<comment type="catalytic activity">
    <reaction evidence="11 12">
        <text>tRNA(Cys) + L-cysteine + ATP = L-cysteinyl-tRNA(Cys) + AMP + diphosphate</text>
        <dbReference type="Rhea" id="RHEA:17773"/>
        <dbReference type="Rhea" id="RHEA-COMP:9661"/>
        <dbReference type="Rhea" id="RHEA-COMP:9679"/>
        <dbReference type="ChEBI" id="CHEBI:30616"/>
        <dbReference type="ChEBI" id="CHEBI:33019"/>
        <dbReference type="ChEBI" id="CHEBI:35235"/>
        <dbReference type="ChEBI" id="CHEBI:78442"/>
        <dbReference type="ChEBI" id="CHEBI:78517"/>
        <dbReference type="ChEBI" id="CHEBI:456215"/>
        <dbReference type="EC" id="6.1.1.16"/>
    </reaction>
</comment>
<gene>
    <name evidence="12 14" type="primary">cysS</name>
    <name evidence="14" type="ORF">LWF01_01990</name>
</gene>
<keyword evidence="9 12" id="KW-0648">Protein biosynthesis</keyword>
<comment type="cofactor">
    <cofactor evidence="12">
        <name>Zn(2+)</name>
        <dbReference type="ChEBI" id="CHEBI:29105"/>
    </cofactor>
    <text evidence="12">Binds 1 zinc ion per subunit.</text>
</comment>
<evidence type="ECO:0000256" key="10">
    <source>
        <dbReference type="ARBA" id="ARBA00023146"/>
    </source>
</evidence>
<feature type="binding site" evidence="12">
    <location>
        <position position="214"/>
    </location>
    <ligand>
        <name>Zn(2+)</name>
        <dbReference type="ChEBI" id="CHEBI:29105"/>
    </ligand>
</feature>
<dbReference type="PANTHER" id="PTHR10890:SF30">
    <property type="entry name" value="CYSTEINE--TRNA LIGASE"/>
    <property type="match status" value="1"/>
</dbReference>
<evidence type="ECO:0000256" key="1">
    <source>
        <dbReference type="ARBA" id="ARBA00005594"/>
    </source>
</evidence>
<keyword evidence="15" id="KW-1185">Reference proteome</keyword>
<dbReference type="SUPFAM" id="SSF47323">
    <property type="entry name" value="Anticodon-binding domain of a subclass of class I aminoacyl-tRNA synthetases"/>
    <property type="match status" value="1"/>
</dbReference>
<dbReference type="NCBIfam" id="TIGR00435">
    <property type="entry name" value="cysS"/>
    <property type="match status" value="1"/>
</dbReference>
<evidence type="ECO:0000256" key="2">
    <source>
        <dbReference type="ARBA" id="ARBA00011245"/>
    </source>
</evidence>
<dbReference type="Proteomes" id="UP001209083">
    <property type="component" value="Chromosome"/>
</dbReference>
<dbReference type="InterPro" id="IPR015273">
    <property type="entry name" value="Cys-tRNA-synt_Ia_DALR"/>
</dbReference>
<keyword evidence="7 12" id="KW-0862">Zinc</keyword>
<dbReference type="InterPro" id="IPR024909">
    <property type="entry name" value="Cys-tRNA/MSH_ligase"/>
</dbReference>
<keyword evidence="4 12" id="KW-0436">Ligase</keyword>
<keyword evidence="8 12" id="KW-0067">ATP-binding</keyword>
<dbReference type="Pfam" id="PF09190">
    <property type="entry name" value="DALR_2"/>
    <property type="match status" value="1"/>
</dbReference>
<protein>
    <recommendedName>
        <fullName evidence="12">Cysteine--tRNA ligase</fullName>
        <ecNumber evidence="12">6.1.1.16</ecNumber>
    </recommendedName>
    <alternativeName>
        <fullName evidence="12">Cysteinyl-tRNA synthetase</fullName>
        <shortName evidence="12">CysRS</shortName>
    </alternativeName>
</protein>
<evidence type="ECO:0000256" key="4">
    <source>
        <dbReference type="ARBA" id="ARBA00022598"/>
    </source>
</evidence>
<keyword evidence="5 12" id="KW-0479">Metal-binding</keyword>
<feature type="binding site" evidence="12">
    <location>
        <position position="239"/>
    </location>
    <ligand>
        <name>Zn(2+)</name>
        <dbReference type="ChEBI" id="CHEBI:29105"/>
    </ligand>
</feature>
<evidence type="ECO:0000256" key="6">
    <source>
        <dbReference type="ARBA" id="ARBA00022741"/>
    </source>
</evidence>
<feature type="binding site" evidence="12">
    <location>
        <position position="243"/>
    </location>
    <ligand>
        <name>Zn(2+)</name>
        <dbReference type="ChEBI" id="CHEBI:29105"/>
    </ligand>
</feature>
<dbReference type="Pfam" id="PF23493">
    <property type="entry name" value="CysS_C"/>
    <property type="match status" value="1"/>
</dbReference>
<dbReference type="InterPro" id="IPR015803">
    <property type="entry name" value="Cys-tRNA-ligase"/>
</dbReference>
<evidence type="ECO:0000256" key="5">
    <source>
        <dbReference type="ARBA" id="ARBA00022723"/>
    </source>
</evidence>
<evidence type="ECO:0000313" key="14">
    <source>
        <dbReference type="EMBL" id="WGW12562.1"/>
    </source>
</evidence>
<feature type="binding site" evidence="12">
    <location>
        <position position="29"/>
    </location>
    <ligand>
        <name>Zn(2+)</name>
        <dbReference type="ChEBI" id="CHEBI:29105"/>
    </ligand>
</feature>
<dbReference type="InterPro" id="IPR056411">
    <property type="entry name" value="CysS_C"/>
</dbReference>
<evidence type="ECO:0000256" key="3">
    <source>
        <dbReference type="ARBA" id="ARBA00022490"/>
    </source>
</evidence>
<reference evidence="14 15" key="1">
    <citation type="submission" date="2023-05" db="EMBL/GenBank/DDBJ databases">
        <title>Lithophilousrod everest ZFBP1038 complete genpme.</title>
        <authorList>
            <person name="Tian M."/>
        </authorList>
    </citation>
    <scope>NUCLEOTIDE SEQUENCE [LARGE SCALE GENOMIC DNA]</scope>
    <source>
        <strain evidence="14 15">ZFBP1038</strain>
    </source>
</reference>
<keyword evidence="10 12" id="KW-0030">Aminoacyl-tRNA synthetase</keyword>
<proteinExistence type="inferred from homology"/>
<feature type="short sequence motif" description="'HIGH' region" evidence="12">
    <location>
        <begin position="31"/>
        <end position="41"/>
    </location>
</feature>
<dbReference type="PANTHER" id="PTHR10890">
    <property type="entry name" value="CYSTEINYL-TRNA SYNTHETASE"/>
    <property type="match status" value="1"/>
</dbReference>
<evidence type="ECO:0000313" key="15">
    <source>
        <dbReference type="Proteomes" id="UP001209083"/>
    </source>
</evidence>
<evidence type="ECO:0000256" key="8">
    <source>
        <dbReference type="ARBA" id="ARBA00022840"/>
    </source>
</evidence>
<evidence type="ECO:0000256" key="7">
    <source>
        <dbReference type="ARBA" id="ARBA00022833"/>
    </source>
</evidence>
<comment type="subunit">
    <text evidence="2 12">Monomer.</text>
</comment>
<dbReference type="EC" id="6.1.1.16" evidence="12"/>
<dbReference type="SMART" id="SM00840">
    <property type="entry name" value="DALR_2"/>
    <property type="match status" value="1"/>
</dbReference>
<evidence type="ECO:0000256" key="11">
    <source>
        <dbReference type="ARBA" id="ARBA00047398"/>
    </source>
</evidence>
<dbReference type="Pfam" id="PF01406">
    <property type="entry name" value="tRNA-synt_1e"/>
    <property type="match status" value="1"/>
</dbReference>
<keyword evidence="3 12" id="KW-0963">Cytoplasm</keyword>
<dbReference type="PRINTS" id="PR00983">
    <property type="entry name" value="TRNASYNTHCYS"/>
</dbReference>
<keyword evidence="6 12" id="KW-0547">Nucleotide-binding</keyword>
<evidence type="ECO:0000256" key="12">
    <source>
        <dbReference type="HAMAP-Rule" id="MF_00041"/>
    </source>
</evidence>
<dbReference type="InterPro" id="IPR032678">
    <property type="entry name" value="tRNA-synt_1_cat_dom"/>
</dbReference>
<dbReference type="GO" id="GO:0004817">
    <property type="term" value="F:cysteine-tRNA ligase activity"/>
    <property type="evidence" value="ECO:0007669"/>
    <property type="project" value="UniProtKB-EC"/>
</dbReference>
<dbReference type="InterPro" id="IPR014729">
    <property type="entry name" value="Rossmann-like_a/b/a_fold"/>
</dbReference>
<sequence length="479" mass="52499">MTLRLYDTAQRSIRDFVPINEGSVGIYVCGATVQGEPHIGHLRSAVVFDQLRRWLTYKGYDVTLVRNVTDIDDKILLNAQAAGNQWWAHAYLYEQQFSAAYDALGVLTPTYEPRATGHITEMIELIQRLIEAGHAYPALDNSGDVYFDARSWPDYGRLTRQQLDDMEPAVDSARSGKKDSRDFALWKGHKSGDPGTAAWPTPWGRGRPGWHLECSAMVTKYLGPHFDIHGGGLDLRFPHHENEQAQSQAAGDPFANYWMHSGLLTIHGEKMSKSLGNSLFASDLLQQTRPVALRYYLGGAHYRSSLEYGADSMAEANAAMSRLETFVARAVDRLQLADDEILRHSGVALPDEFAAAMDDDLSVPAALAVIHERVRAGNSAFDRNDEDGLRSALLEVVAMLDILGLSPVAAEWAGTEGSESNGMKAALDTLVAAQLTKRDEARAAKDFATADAIRDLLATAGIVIADTPHGAKYTVKGEN</sequence>
<dbReference type="EMBL" id="CP090958">
    <property type="protein sequence ID" value="WGW12562.1"/>
    <property type="molecule type" value="Genomic_DNA"/>
</dbReference>
<feature type="binding site" evidence="12">
    <location>
        <position position="273"/>
    </location>
    <ligand>
        <name>ATP</name>
        <dbReference type="ChEBI" id="CHEBI:30616"/>
    </ligand>
</feature>
<organism evidence="14 15">
    <name type="scientific">Saxibacter everestensis</name>
    <dbReference type="NCBI Taxonomy" id="2909229"/>
    <lineage>
        <taxon>Bacteria</taxon>
        <taxon>Bacillati</taxon>
        <taxon>Actinomycetota</taxon>
        <taxon>Actinomycetes</taxon>
        <taxon>Micrococcales</taxon>
        <taxon>Brevibacteriaceae</taxon>
        <taxon>Saxibacter</taxon>
    </lineage>
</organism>
<comment type="subcellular location">
    <subcellularLocation>
        <location evidence="12">Cytoplasm</location>
    </subcellularLocation>
</comment>
<dbReference type="SUPFAM" id="SSF52374">
    <property type="entry name" value="Nucleotidylyl transferase"/>
    <property type="match status" value="1"/>
</dbReference>
<comment type="similarity">
    <text evidence="1 12">Belongs to the class-I aminoacyl-tRNA synthetase family.</text>
</comment>
<dbReference type="InterPro" id="IPR009080">
    <property type="entry name" value="tRNAsynth_Ia_anticodon-bd"/>
</dbReference>
<evidence type="ECO:0000256" key="9">
    <source>
        <dbReference type="ARBA" id="ARBA00022917"/>
    </source>
</evidence>
<dbReference type="CDD" id="cd00672">
    <property type="entry name" value="CysRS_core"/>
    <property type="match status" value="1"/>
</dbReference>
<dbReference type="HAMAP" id="MF_00041">
    <property type="entry name" value="Cys_tRNA_synth"/>
    <property type="match status" value="1"/>
</dbReference>
<evidence type="ECO:0000259" key="13">
    <source>
        <dbReference type="SMART" id="SM00840"/>
    </source>
</evidence>